<comment type="caution">
    <text evidence="5">The sequence shown here is derived from an EMBL/GenBank/DDBJ whole genome shotgun (WGS) entry which is preliminary data.</text>
</comment>
<sequence length="539" mass="58868">MKHVSVLVAGGGPVGLTLARDLAQRGVDCLLVERNPTTTRHPKMDNTNVRSMELFRHAGLEDQLRAVAVPQDHPFDVAWVTTMTGNELMRFSYRAPAEDRVHYQTVNDGAQPFAPPMRVSQAEIEPVLRKALEAEDLAEIRFSTTLTDLQEDPDGVTATIRDETTGRTEQIRCQYLAGCDGGGSTVREAAGIRLDGRFSIMPRFMTHFRTDDPAARALLQRWGMTWHYQSVHGTLIAQNDVDTWTLHTRYPDNVTDGVSPEALVARFTGREIPMETLVANPWSPHLAVAQSAGTARILLAGDAGHQYIPTGGYGMNTGIGDAYALGWMLAAVVRGFAGQPLLEGYKAERWPVWQRNLAASARHNAVRGQIAALYEDAAIHQPGPAGDAVRRDAAAKIAAIGNAENESHGIELGYVYATSPVVATEDLLPSDDPVTYVPTTQPGARLPSLYLHDGRAVFDELGQWFTIIAQEDADITGLEASAHATGIPLTVLRHDDAHARAVWGAGILVVRPDQHVAWRGNSGPDRDTAQRLWNRFLGR</sequence>
<evidence type="ECO:0000256" key="1">
    <source>
        <dbReference type="ARBA" id="ARBA00001974"/>
    </source>
</evidence>
<dbReference type="RefSeq" id="WP_274353516.1">
    <property type="nucleotide sequence ID" value="NZ_JAQZSM010000020.1"/>
</dbReference>
<dbReference type="InterPro" id="IPR036188">
    <property type="entry name" value="FAD/NAD-bd_sf"/>
</dbReference>
<dbReference type="InterPro" id="IPR002938">
    <property type="entry name" value="FAD-bd"/>
</dbReference>
<evidence type="ECO:0000256" key="2">
    <source>
        <dbReference type="ARBA" id="ARBA00022630"/>
    </source>
</evidence>
<keyword evidence="2" id="KW-0285">Flavoprotein</keyword>
<dbReference type="PANTHER" id="PTHR43004">
    <property type="entry name" value="TRK SYSTEM POTASSIUM UPTAKE PROTEIN"/>
    <property type="match status" value="1"/>
</dbReference>
<evidence type="ECO:0000259" key="4">
    <source>
        <dbReference type="Pfam" id="PF01494"/>
    </source>
</evidence>
<dbReference type="NCBIfam" id="NF004780">
    <property type="entry name" value="PRK06126.1"/>
    <property type="match status" value="1"/>
</dbReference>
<feature type="domain" description="FAD-binding" evidence="4">
    <location>
        <begin position="4"/>
        <end position="358"/>
    </location>
</feature>
<dbReference type="PANTHER" id="PTHR43004:SF19">
    <property type="entry name" value="BINDING MONOOXYGENASE, PUTATIVE (JCVI)-RELATED"/>
    <property type="match status" value="1"/>
</dbReference>
<dbReference type="Pfam" id="PF01494">
    <property type="entry name" value="FAD_binding_3"/>
    <property type="match status" value="1"/>
</dbReference>
<reference evidence="5" key="1">
    <citation type="submission" date="2023-02" db="EMBL/GenBank/DDBJ databases">
        <title>Description of Roseinatronobacter alkalisoli sp. nov., an alkaliphilic bacerium isolated from soda soil.</title>
        <authorList>
            <person name="Wei W."/>
        </authorList>
    </citation>
    <scope>NUCLEOTIDE SEQUENCE</scope>
    <source>
        <strain evidence="5">HJB301</strain>
    </source>
</reference>
<evidence type="ECO:0000256" key="3">
    <source>
        <dbReference type="ARBA" id="ARBA00022827"/>
    </source>
</evidence>
<organism evidence="5 6">
    <name type="scientific">Roseinatronobacter alkalisoli</name>
    <dbReference type="NCBI Taxonomy" id="3028235"/>
    <lineage>
        <taxon>Bacteria</taxon>
        <taxon>Pseudomonadati</taxon>
        <taxon>Pseudomonadota</taxon>
        <taxon>Alphaproteobacteria</taxon>
        <taxon>Rhodobacterales</taxon>
        <taxon>Paracoccaceae</taxon>
        <taxon>Roseinatronobacter</taxon>
    </lineage>
</organism>
<protein>
    <submittedName>
        <fullName evidence="5">FAD-dependent monooxygenase</fullName>
    </submittedName>
</protein>
<proteinExistence type="predicted"/>
<gene>
    <name evidence="5" type="ORF">PUT78_17245</name>
</gene>
<evidence type="ECO:0000313" key="5">
    <source>
        <dbReference type="EMBL" id="MDD7972842.1"/>
    </source>
</evidence>
<dbReference type="Gene3D" id="3.30.9.10">
    <property type="entry name" value="D-Amino Acid Oxidase, subunit A, domain 2"/>
    <property type="match status" value="1"/>
</dbReference>
<dbReference type="Proteomes" id="UP001431784">
    <property type="component" value="Unassembled WGS sequence"/>
</dbReference>
<dbReference type="InterPro" id="IPR050641">
    <property type="entry name" value="RIFMO-like"/>
</dbReference>
<dbReference type="EMBL" id="JAQZSM010000020">
    <property type="protein sequence ID" value="MDD7972842.1"/>
    <property type="molecule type" value="Genomic_DNA"/>
</dbReference>
<dbReference type="Pfam" id="PF21274">
    <property type="entry name" value="Rng_hyd_C"/>
    <property type="match status" value="1"/>
</dbReference>
<keyword evidence="6" id="KW-1185">Reference proteome</keyword>
<dbReference type="Gene3D" id="3.40.30.120">
    <property type="match status" value="1"/>
</dbReference>
<dbReference type="Gene3D" id="3.50.50.60">
    <property type="entry name" value="FAD/NAD(P)-binding domain"/>
    <property type="match status" value="1"/>
</dbReference>
<keyword evidence="5" id="KW-0503">Monooxygenase</keyword>
<keyword evidence="3" id="KW-0274">FAD</keyword>
<dbReference type="GO" id="GO:0004497">
    <property type="term" value="F:monooxygenase activity"/>
    <property type="evidence" value="ECO:0007669"/>
    <property type="project" value="UniProtKB-KW"/>
</dbReference>
<dbReference type="SUPFAM" id="SSF51905">
    <property type="entry name" value="FAD/NAD(P)-binding domain"/>
    <property type="match status" value="1"/>
</dbReference>
<accession>A0ABT5TFA4</accession>
<evidence type="ECO:0000313" key="6">
    <source>
        <dbReference type="Proteomes" id="UP001431784"/>
    </source>
</evidence>
<keyword evidence="5" id="KW-0560">Oxidoreductase</keyword>
<name>A0ABT5TFA4_9RHOB</name>
<comment type="cofactor">
    <cofactor evidence="1">
        <name>FAD</name>
        <dbReference type="ChEBI" id="CHEBI:57692"/>
    </cofactor>
</comment>
<dbReference type="PRINTS" id="PR00420">
    <property type="entry name" value="RNGMNOXGNASE"/>
</dbReference>